<reference evidence="8" key="1">
    <citation type="submission" date="2025-08" db="UniProtKB">
        <authorList>
            <consortium name="RefSeq"/>
        </authorList>
    </citation>
    <scope>IDENTIFICATION</scope>
    <source>
        <strain evidence="8">USDA-PBARC FA_bdor</strain>
        <tissue evidence="8">Whole organism</tissue>
    </source>
</reference>
<dbReference type="Pfam" id="PF14960">
    <property type="entry name" value="ATP_synth_reg"/>
    <property type="match status" value="1"/>
</dbReference>
<evidence type="ECO:0000313" key="8">
    <source>
        <dbReference type="RefSeq" id="XP_011312580.1"/>
    </source>
</evidence>
<feature type="transmembrane region" description="Helical" evidence="6">
    <location>
        <begin position="20"/>
        <end position="43"/>
    </location>
</feature>
<dbReference type="OrthoDB" id="9435504at2759"/>
<keyword evidence="7" id="KW-1185">Reference proteome</keyword>
<keyword evidence="5 6" id="KW-0472">Membrane</keyword>
<dbReference type="PANTHER" id="PTHR34038:SF1">
    <property type="entry name" value="ATP SYNTHASE MEMBRANE SUBUNIT K, MITOCHONDRIAL"/>
    <property type="match status" value="1"/>
</dbReference>
<proteinExistence type="predicted"/>
<dbReference type="RefSeq" id="XP_011312580.1">
    <property type="nucleotide sequence ID" value="XM_011314278.1"/>
</dbReference>
<dbReference type="GO" id="GO:0031966">
    <property type="term" value="C:mitochondrial membrane"/>
    <property type="evidence" value="ECO:0007669"/>
    <property type="project" value="UniProtKB-SubCell"/>
</dbReference>
<dbReference type="GeneID" id="105272244"/>
<evidence type="ECO:0000256" key="6">
    <source>
        <dbReference type="SAM" id="Phobius"/>
    </source>
</evidence>
<evidence type="ECO:0000256" key="4">
    <source>
        <dbReference type="ARBA" id="ARBA00023128"/>
    </source>
</evidence>
<keyword evidence="2 6" id="KW-0812">Transmembrane</keyword>
<dbReference type="Proteomes" id="UP000694866">
    <property type="component" value="Unplaced"/>
</dbReference>
<gene>
    <name evidence="8" type="primary">LOC105272244</name>
</gene>
<name>A0A9R1TN51_9HYME</name>
<keyword evidence="3 6" id="KW-1133">Transmembrane helix</keyword>
<evidence type="ECO:0000256" key="1">
    <source>
        <dbReference type="ARBA" id="ARBA00004304"/>
    </source>
</evidence>
<dbReference type="KEGG" id="fas:105272244"/>
<dbReference type="AlphaFoldDB" id="A0A9R1TN51"/>
<evidence type="ECO:0000256" key="2">
    <source>
        <dbReference type="ARBA" id="ARBA00022692"/>
    </source>
</evidence>
<keyword evidence="4" id="KW-0496">Mitochondrion</keyword>
<evidence type="ECO:0000256" key="3">
    <source>
        <dbReference type="ARBA" id="ARBA00022989"/>
    </source>
</evidence>
<sequence length="55" mass="5964">MAHEGENLTGLSKYFNSTTISGRANVAKLTLAMLGLTIVYNVVKPKKNKQTDPAK</sequence>
<dbReference type="InterPro" id="IPR009125">
    <property type="entry name" value="ATPMK"/>
</dbReference>
<evidence type="ECO:0000256" key="5">
    <source>
        <dbReference type="ARBA" id="ARBA00023136"/>
    </source>
</evidence>
<protein>
    <submittedName>
        <fullName evidence="8">Up-regulated during skeletal muscle growth protein 5</fullName>
    </submittedName>
</protein>
<accession>A0A9R1TN51</accession>
<comment type="subcellular location">
    <subcellularLocation>
        <location evidence="1">Mitochondrion membrane</location>
        <topology evidence="1">Single-pass membrane protein</topology>
    </subcellularLocation>
</comment>
<organism evidence="7 8">
    <name type="scientific">Fopius arisanus</name>
    <dbReference type="NCBI Taxonomy" id="64838"/>
    <lineage>
        <taxon>Eukaryota</taxon>
        <taxon>Metazoa</taxon>
        <taxon>Ecdysozoa</taxon>
        <taxon>Arthropoda</taxon>
        <taxon>Hexapoda</taxon>
        <taxon>Insecta</taxon>
        <taxon>Pterygota</taxon>
        <taxon>Neoptera</taxon>
        <taxon>Endopterygota</taxon>
        <taxon>Hymenoptera</taxon>
        <taxon>Apocrita</taxon>
        <taxon>Ichneumonoidea</taxon>
        <taxon>Braconidae</taxon>
        <taxon>Opiinae</taxon>
        <taxon>Fopius</taxon>
    </lineage>
</organism>
<evidence type="ECO:0000313" key="7">
    <source>
        <dbReference type="Proteomes" id="UP000694866"/>
    </source>
</evidence>
<dbReference type="PANTHER" id="PTHR34038">
    <property type="entry name" value="ATP SYNTHASE MEMBRANE SUBUNIT DAPIT, MITOCHONDRIAL"/>
    <property type="match status" value="1"/>
</dbReference>